<dbReference type="GeneID" id="64591443"/>
<dbReference type="AlphaFoldDB" id="A0A9P7DJW3"/>
<keyword evidence="2" id="KW-1185">Reference proteome</keyword>
<organism evidence="1 2">
    <name type="scientific">Suillus plorans</name>
    <dbReference type="NCBI Taxonomy" id="116603"/>
    <lineage>
        <taxon>Eukaryota</taxon>
        <taxon>Fungi</taxon>
        <taxon>Dikarya</taxon>
        <taxon>Basidiomycota</taxon>
        <taxon>Agaricomycotina</taxon>
        <taxon>Agaricomycetes</taxon>
        <taxon>Agaricomycetidae</taxon>
        <taxon>Boletales</taxon>
        <taxon>Suillineae</taxon>
        <taxon>Suillaceae</taxon>
        <taxon>Suillus</taxon>
    </lineage>
</organism>
<feature type="non-terminal residue" evidence="1">
    <location>
        <position position="1"/>
    </location>
</feature>
<dbReference type="RefSeq" id="XP_041161947.1">
    <property type="nucleotide sequence ID" value="XM_041297679.1"/>
</dbReference>
<dbReference type="OrthoDB" id="3262464at2759"/>
<reference evidence="1" key="1">
    <citation type="journal article" date="2020" name="New Phytol.">
        <title>Comparative genomics reveals dynamic genome evolution in host specialist ectomycorrhizal fungi.</title>
        <authorList>
            <person name="Lofgren L.A."/>
            <person name="Nguyen N.H."/>
            <person name="Vilgalys R."/>
            <person name="Ruytinx J."/>
            <person name="Liao H.L."/>
            <person name="Branco S."/>
            <person name="Kuo A."/>
            <person name="LaButti K."/>
            <person name="Lipzen A."/>
            <person name="Andreopoulos W."/>
            <person name="Pangilinan J."/>
            <person name="Riley R."/>
            <person name="Hundley H."/>
            <person name="Na H."/>
            <person name="Barry K."/>
            <person name="Grigoriev I.V."/>
            <person name="Stajich J.E."/>
            <person name="Kennedy P.G."/>
        </authorList>
    </citation>
    <scope>NUCLEOTIDE SEQUENCE</scope>
    <source>
        <strain evidence="1">S12</strain>
    </source>
</reference>
<proteinExistence type="predicted"/>
<evidence type="ECO:0000313" key="1">
    <source>
        <dbReference type="EMBL" id="KAG1796431.1"/>
    </source>
</evidence>
<evidence type="ECO:0000313" key="2">
    <source>
        <dbReference type="Proteomes" id="UP000719766"/>
    </source>
</evidence>
<name>A0A9P7DJW3_9AGAM</name>
<sequence>VLCERAFSSSGETCALRHSRILPDLLGKLQVFKYIYKGERLDFAADWIATEADYGIEGDVTQSAVEELLSSGKIEELAELLSNITCP</sequence>
<dbReference type="EMBL" id="JABBWE010000019">
    <property type="protein sequence ID" value="KAG1796431.1"/>
    <property type="molecule type" value="Genomic_DNA"/>
</dbReference>
<dbReference type="Proteomes" id="UP000719766">
    <property type="component" value="Unassembled WGS sequence"/>
</dbReference>
<comment type="caution">
    <text evidence="1">The sequence shown here is derived from an EMBL/GenBank/DDBJ whole genome shotgun (WGS) entry which is preliminary data.</text>
</comment>
<evidence type="ECO:0008006" key="3">
    <source>
        <dbReference type="Google" id="ProtNLM"/>
    </source>
</evidence>
<gene>
    <name evidence="1" type="ORF">HD556DRAFT_1234665</name>
</gene>
<accession>A0A9P7DJW3</accession>
<protein>
    <recommendedName>
        <fullName evidence="3">HAT C-terminal dimerisation domain-containing protein</fullName>
    </recommendedName>
</protein>